<dbReference type="InterPro" id="IPR029063">
    <property type="entry name" value="SAM-dependent_MTases_sf"/>
</dbReference>
<feature type="domain" description="SAM-dependent MTase RsmB/NOP-type" evidence="6">
    <location>
        <begin position="321"/>
        <end position="423"/>
    </location>
</feature>
<feature type="active site" description="Nucleophile" evidence="5">
    <location>
        <position position="377"/>
    </location>
</feature>
<protein>
    <submittedName>
        <fullName evidence="7">Sun protein</fullName>
    </submittedName>
</protein>
<dbReference type="InterPro" id="IPR023267">
    <property type="entry name" value="RCMT"/>
</dbReference>
<keyword evidence="8" id="KW-1185">Reference proteome</keyword>
<dbReference type="PANTHER" id="PTHR22807:SF53">
    <property type="entry name" value="RIBOSOMAL RNA SMALL SUBUNIT METHYLTRANSFERASE B-RELATED"/>
    <property type="match status" value="1"/>
</dbReference>
<dbReference type="Gene3D" id="1.10.940.10">
    <property type="entry name" value="NusB-like"/>
    <property type="match status" value="1"/>
</dbReference>
<evidence type="ECO:0000313" key="7">
    <source>
        <dbReference type="EMBL" id="BCS88852.1"/>
    </source>
</evidence>
<evidence type="ECO:0000256" key="4">
    <source>
        <dbReference type="ARBA" id="ARBA00022884"/>
    </source>
</evidence>
<keyword evidence="3 5" id="KW-0949">S-adenosyl-L-methionine</keyword>
<evidence type="ECO:0000256" key="5">
    <source>
        <dbReference type="PROSITE-ProRule" id="PRU01023"/>
    </source>
</evidence>
<evidence type="ECO:0000313" key="8">
    <source>
        <dbReference type="Proteomes" id="UP001053296"/>
    </source>
</evidence>
<dbReference type="Gene3D" id="3.40.50.150">
    <property type="entry name" value="Vaccinia Virus protein VP39"/>
    <property type="match status" value="1"/>
</dbReference>
<dbReference type="SUPFAM" id="SSF53335">
    <property type="entry name" value="S-adenosyl-L-methionine-dependent methyltransferases"/>
    <property type="match status" value="1"/>
</dbReference>
<dbReference type="InterPro" id="IPR049560">
    <property type="entry name" value="MeTrfase_RsmB-F_NOP2_cat"/>
</dbReference>
<dbReference type="InterPro" id="IPR035926">
    <property type="entry name" value="NusB-like_sf"/>
</dbReference>
<reference evidence="7" key="1">
    <citation type="journal article" date="2022" name="Arch. Microbiol.">
        <title>Pseudodesulfovibrio sediminis sp. nov., a mesophilic and neutrophilic sulfate-reducing bacterium isolated from sediment of a brackish lake.</title>
        <authorList>
            <person name="Takahashi A."/>
            <person name="Kojima H."/>
            <person name="Watanabe M."/>
            <person name="Fukui M."/>
        </authorList>
    </citation>
    <scope>NUCLEOTIDE SEQUENCE</scope>
    <source>
        <strain evidence="7">SF6</strain>
    </source>
</reference>
<gene>
    <name evidence="7" type="primary">sun</name>
    <name evidence="7" type="ORF">PSDVSF_20940</name>
</gene>
<dbReference type="SUPFAM" id="SSF48013">
    <property type="entry name" value="NusB-like"/>
    <property type="match status" value="1"/>
</dbReference>
<dbReference type="PANTHER" id="PTHR22807">
    <property type="entry name" value="NOP2 YEAST -RELATED NOL1/NOP2/FMU SUN DOMAIN-CONTAINING"/>
    <property type="match status" value="1"/>
</dbReference>
<dbReference type="Proteomes" id="UP001053296">
    <property type="component" value="Chromosome"/>
</dbReference>
<dbReference type="Pfam" id="PF01189">
    <property type="entry name" value="Methyltr_RsmB-F"/>
    <property type="match status" value="1"/>
</dbReference>
<dbReference type="Pfam" id="PF01029">
    <property type="entry name" value="NusB"/>
    <property type="match status" value="1"/>
</dbReference>
<comment type="similarity">
    <text evidence="5">Belongs to the class I-like SAM-binding methyltransferase superfamily. RsmB/NOP family.</text>
</comment>
<evidence type="ECO:0000256" key="2">
    <source>
        <dbReference type="ARBA" id="ARBA00022679"/>
    </source>
</evidence>
<keyword evidence="4 5" id="KW-0694">RNA-binding</keyword>
<dbReference type="InterPro" id="IPR006027">
    <property type="entry name" value="NusB_RsmB_TIM44"/>
</dbReference>
<dbReference type="PRINTS" id="PR02008">
    <property type="entry name" value="RCMTFAMILY"/>
</dbReference>
<dbReference type="InterPro" id="IPR001678">
    <property type="entry name" value="MeTrfase_RsmB-F_NOP2_dom"/>
</dbReference>
<sequence>MKAPYIKPLPPARRVALEALFRCLMDKQDIQAALDVALSSGQIDPRDAGLATELTYGYMRLKGRIEYVLSRFLKDPGKLNPKMRLAMGVAAYEILFLDKVPAYASVDWAVEFSKSKPGARLAGLFNAVLRRVSELGEAAHDPDYYRKDASLPEFFKRWYSCPQWLVDMWWREYGEEAAIHYLEAQLHPPALGFNLFGHPEADEIYPEIAGWPEILDIEGYSFALPAGTAFEDEPDQPMARQSFAARQAIEALSPESWPTPVWDACAGRGGKTRILLEKGLDVFASDPHKGRLAALTRELSEVETFVANAATDSPPRQPGSILLDLPCSGLGVLSRRPDTKWKRKPSDLVDLTKLQMEILQNALDSLQPGGRIAVITCTLNPEENEKLIEQFIEHNPKVALKTEWTTPEDSPLGEFFYAALLTT</sequence>
<dbReference type="PROSITE" id="PS51686">
    <property type="entry name" value="SAM_MT_RSMB_NOP"/>
    <property type="match status" value="1"/>
</dbReference>
<evidence type="ECO:0000259" key="6">
    <source>
        <dbReference type="PROSITE" id="PS51686"/>
    </source>
</evidence>
<accession>A0ABN6ETM5</accession>
<keyword evidence="1 5" id="KW-0489">Methyltransferase</keyword>
<evidence type="ECO:0000256" key="3">
    <source>
        <dbReference type="ARBA" id="ARBA00022691"/>
    </source>
</evidence>
<comment type="caution">
    <text evidence="5">Lacks conserved residue(s) required for the propagation of feature annotation.</text>
</comment>
<evidence type="ECO:0000256" key="1">
    <source>
        <dbReference type="ARBA" id="ARBA00022603"/>
    </source>
</evidence>
<dbReference type="RefSeq" id="WP_229590850.1">
    <property type="nucleotide sequence ID" value="NZ_AP024485.1"/>
</dbReference>
<proteinExistence type="inferred from homology"/>
<keyword evidence="2 5" id="KW-0808">Transferase</keyword>
<feature type="binding site" evidence="5">
    <location>
        <position position="324"/>
    </location>
    <ligand>
        <name>S-adenosyl-L-methionine</name>
        <dbReference type="ChEBI" id="CHEBI:59789"/>
    </ligand>
</feature>
<dbReference type="EMBL" id="AP024485">
    <property type="protein sequence ID" value="BCS88852.1"/>
    <property type="molecule type" value="Genomic_DNA"/>
</dbReference>
<name>A0ABN6ETM5_9BACT</name>
<organism evidence="7 8">
    <name type="scientific">Pseudodesulfovibrio sediminis</name>
    <dbReference type="NCBI Taxonomy" id="2810563"/>
    <lineage>
        <taxon>Bacteria</taxon>
        <taxon>Pseudomonadati</taxon>
        <taxon>Thermodesulfobacteriota</taxon>
        <taxon>Desulfovibrionia</taxon>
        <taxon>Desulfovibrionales</taxon>
        <taxon>Desulfovibrionaceae</taxon>
    </lineage>
</organism>